<dbReference type="RefSeq" id="XP_020048370.1">
    <property type="nucleotide sequence ID" value="XM_020189972.1"/>
</dbReference>
<keyword evidence="5" id="KW-1185">Reference proteome</keyword>
<dbReference type="FunFam" id="3.40.1180.10:FF:000005">
    <property type="entry name" value="Alkyl transferase"/>
    <property type="match status" value="1"/>
</dbReference>
<dbReference type="HAMAP" id="MF_01139">
    <property type="entry name" value="ISPT"/>
    <property type="match status" value="1"/>
</dbReference>
<dbReference type="GO" id="GO:0016094">
    <property type="term" value="P:polyprenol biosynthetic process"/>
    <property type="evidence" value="ECO:0007669"/>
    <property type="project" value="TreeGrafter"/>
</dbReference>
<accession>A0A1D2VKD6</accession>
<dbReference type="PANTHER" id="PTHR10291">
    <property type="entry name" value="DEHYDRODOLICHYL DIPHOSPHATE SYNTHASE FAMILY MEMBER"/>
    <property type="match status" value="1"/>
</dbReference>
<dbReference type="EMBL" id="KV454478">
    <property type="protein sequence ID" value="ODV62063.1"/>
    <property type="molecule type" value="Genomic_DNA"/>
</dbReference>
<dbReference type="GO" id="GO:0016020">
    <property type="term" value="C:membrane"/>
    <property type="evidence" value="ECO:0007669"/>
    <property type="project" value="TreeGrafter"/>
</dbReference>
<dbReference type="EC" id="2.5.1.-" evidence="3"/>
<dbReference type="PROSITE" id="PS01066">
    <property type="entry name" value="UPP_SYNTHASE"/>
    <property type="match status" value="1"/>
</dbReference>
<dbReference type="InParanoid" id="A0A1D2VKD6"/>
<feature type="non-terminal residue" evidence="4">
    <location>
        <position position="1"/>
    </location>
</feature>
<dbReference type="FunCoup" id="A0A1D2VKD6">
    <property type="interactions" value="30"/>
</dbReference>
<keyword evidence="2" id="KW-0460">Magnesium</keyword>
<protein>
    <recommendedName>
        <fullName evidence="3">Alkyl transferase</fullName>
        <ecNumber evidence="3">2.5.1.-</ecNumber>
    </recommendedName>
</protein>
<keyword evidence="1 3" id="KW-0808">Transferase</keyword>
<dbReference type="SUPFAM" id="SSF64005">
    <property type="entry name" value="Undecaprenyl diphosphate synthase"/>
    <property type="match status" value="1"/>
</dbReference>
<dbReference type="STRING" id="1344418.A0A1D2VKD6"/>
<dbReference type="GO" id="GO:0005811">
    <property type="term" value="C:lipid droplet"/>
    <property type="evidence" value="ECO:0007669"/>
    <property type="project" value="EnsemblFungi"/>
</dbReference>
<dbReference type="OrthoDB" id="4173905at2759"/>
<dbReference type="PANTHER" id="PTHR10291:SF2">
    <property type="entry name" value="DEHYDRODOLICHYL DIPHOSPHATE SYNTHASE COMPLEX SUBUNIT SRT1"/>
    <property type="match status" value="1"/>
</dbReference>
<dbReference type="NCBIfam" id="TIGR00055">
    <property type="entry name" value="uppS"/>
    <property type="match status" value="1"/>
</dbReference>
<reference evidence="5" key="1">
    <citation type="submission" date="2016-05" db="EMBL/GenBank/DDBJ databases">
        <title>Comparative genomics of biotechnologically important yeasts.</title>
        <authorList>
            <consortium name="DOE Joint Genome Institute"/>
            <person name="Riley R."/>
            <person name="Haridas S."/>
            <person name="Wolfe K.H."/>
            <person name="Lopes M.R."/>
            <person name="Hittinger C.T."/>
            <person name="Goker M."/>
            <person name="Salamov A."/>
            <person name="Wisecaver J."/>
            <person name="Long T.M."/>
            <person name="Aerts A.L."/>
            <person name="Barry K."/>
            <person name="Choi C."/>
            <person name="Clum A."/>
            <person name="Coughlan A.Y."/>
            <person name="Deshpande S."/>
            <person name="Douglass A.P."/>
            <person name="Hanson S.J."/>
            <person name="Klenk H.-P."/>
            <person name="Labutti K."/>
            <person name="Lapidus A."/>
            <person name="Lindquist E."/>
            <person name="Lipzen A."/>
            <person name="Meier-Kolthoff J.P."/>
            <person name="Ohm R.A."/>
            <person name="Otillar R.P."/>
            <person name="Pangilinan J."/>
            <person name="Peng Y."/>
            <person name="Rokas A."/>
            <person name="Rosa C.A."/>
            <person name="Scheuner C."/>
            <person name="Sibirny A.A."/>
            <person name="Slot J.C."/>
            <person name="Stielow J.B."/>
            <person name="Sun H."/>
            <person name="Kurtzman C.P."/>
            <person name="Blackwell M."/>
            <person name="Grigoriev I.V."/>
            <person name="Jeffries T.W."/>
        </authorList>
    </citation>
    <scope>NUCLEOTIDE SEQUENCE [LARGE SCALE GENOMIC DNA]</scope>
    <source>
        <strain evidence="5">DSM 1968</strain>
    </source>
</reference>
<dbReference type="GeneID" id="30963608"/>
<dbReference type="InterPro" id="IPR018520">
    <property type="entry name" value="UPP_synth-like_CS"/>
</dbReference>
<evidence type="ECO:0000256" key="2">
    <source>
        <dbReference type="ARBA" id="ARBA00022842"/>
    </source>
</evidence>
<dbReference type="GO" id="GO:0043048">
    <property type="term" value="P:dolichyl monophosphate biosynthetic process"/>
    <property type="evidence" value="ECO:0007669"/>
    <property type="project" value="EnsemblFungi"/>
</dbReference>
<proteinExistence type="inferred from homology"/>
<dbReference type="GO" id="GO:0045547">
    <property type="term" value="F:ditrans,polycis-polyprenyl diphosphate synthase [(2E,6E)-farnesyl diphosphate specific] activity"/>
    <property type="evidence" value="ECO:0007669"/>
    <property type="project" value="EnsemblFungi"/>
</dbReference>
<dbReference type="GO" id="GO:1904423">
    <property type="term" value="C:dehydrodolichyl diphosphate synthase complex"/>
    <property type="evidence" value="ECO:0007669"/>
    <property type="project" value="EnsemblFungi"/>
</dbReference>
<organism evidence="4 5">
    <name type="scientific">Ascoidea rubescens DSM 1968</name>
    <dbReference type="NCBI Taxonomy" id="1344418"/>
    <lineage>
        <taxon>Eukaryota</taxon>
        <taxon>Fungi</taxon>
        <taxon>Dikarya</taxon>
        <taxon>Ascomycota</taxon>
        <taxon>Saccharomycotina</taxon>
        <taxon>Saccharomycetes</taxon>
        <taxon>Ascoideaceae</taxon>
        <taxon>Ascoidea</taxon>
    </lineage>
</organism>
<dbReference type="CDD" id="cd00475">
    <property type="entry name" value="Cis_IPPS"/>
    <property type="match status" value="1"/>
</dbReference>
<evidence type="ECO:0000256" key="3">
    <source>
        <dbReference type="RuleBase" id="RU363018"/>
    </source>
</evidence>
<dbReference type="Gene3D" id="3.40.1180.10">
    <property type="entry name" value="Decaprenyl diphosphate synthase-like"/>
    <property type="match status" value="1"/>
</dbReference>
<dbReference type="Pfam" id="PF01255">
    <property type="entry name" value="Prenyltransf"/>
    <property type="match status" value="1"/>
</dbReference>
<dbReference type="GO" id="GO:0005783">
    <property type="term" value="C:endoplasmic reticulum"/>
    <property type="evidence" value="ECO:0007669"/>
    <property type="project" value="TreeGrafter"/>
</dbReference>
<evidence type="ECO:0000313" key="5">
    <source>
        <dbReference type="Proteomes" id="UP000095038"/>
    </source>
</evidence>
<feature type="non-terminal residue" evidence="4">
    <location>
        <position position="258"/>
    </location>
</feature>
<gene>
    <name evidence="4" type="ORF">ASCRUDRAFT_26834</name>
</gene>
<dbReference type="AlphaFoldDB" id="A0A1D2VKD6"/>
<dbReference type="Proteomes" id="UP000095038">
    <property type="component" value="Unassembled WGS sequence"/>
</dbReference>
<evidence type="ECO:0000313" key="4">
    <source>
        <dbReference type="EMBL" id="ODV62063.1"/>
    </source>
</evidence>
<comment type="similarity">
    <text evidence="3">Belongs to the UPP synthase family.</text>
</comment>
<name>A0A1D2VKD6_9ASCO</name>
<sequence>KNFLASAIRTGPVPKHIALVMDGNRRFAKNRKLPLTDGHSAGCLSLTETLECCFKLGVKSVSIYAFSIENFNRPQKEVDTLFDLLKSKLLKITENDQFVHQSHVRIRIIGNKSLVPKDVLVDLEKIEKVTEDYATFNLNICFAYTSRDDITHSIKSVLDLYSNQQIDYQQIDENLLNDHMYFGPDIQNSDILVRTSGHTRLSDFMLWQSHQNSDIQFSNLLWPDFKFWQMFKIIFKWSYYKTLMIEDEKVLNNNNRNN</sequence>
<evidence type="ECO:0000256" key="1">
    <source>
        <dbReference type="ARBA" id="ARBA00022679"/>
    </source>
</evidence>
<dbReference type="InterPro" id="IPR036424">
    <property type="entry name" value="UPP_synth-like_sf"/>
</dbReference>
<dbReference type="InterPro" id="IPR001441">
    <property type="entry name" value="UPP_synth-like"/>
</dbReference>